<dbReference type="InterPro" id="IPR050863">
    <property type="entry name" value="CenT-Element_Derived"/>
</dbReference>
<protein>
    <recommendedName>
        <fullName evidence="2">HTH CENPB-type domain-containing protein</fullName>
    </recommendedName>
</protein>
<dbReference type="Pfam" id="PF03184">
    <property type="entry name" value="DDE_1"/>
    <property type="match status" value="1"/>
</dbReference>
<name>A0A8H7MHA6_9PLEO</name>
<feature type="domain" description="HTH CENPB-type" evidence="2">
    <location>
        <begin position="6"/>
        <end position="75"/>
    </location>
</feature>
<dbReference type="GO" id="GO:0005634">
    <property type="term" value="C:nucleus"/>
    <property type="evidence" value="ECO:0007669"/>
    <property type="project" value="TreeGrafter"/>
</dbReference>
<keyword evidence="1" id="KW-0238">DNA-binding</keyword>
<dbReference type="PANTHER" id="PTHR19303:SF74">
    <property type="entry name" value="POGO TRANSPOSABLE ELEMENT WITH KRAB DOMAIN"/>
    <property type="match status" value="1"/>
</dbReference>
<reference evidence="3" key="1">
    <citation type="submission" date="2018-12" db="EMBL/GenBank/DDBJ databases">
        <authorList>
            <person name="Syme R.A."/>
            <person name="Farfan-Caceres L."/>
            <person name="Lichtenzveig J."/>
        </authorList>
    </citation>
    <scope>NUCLEOTIDE SEQUENCE</scope>
    <source>
        <strain evidence="3">Al4</strain>
    </source>
</reference>
<dbReference type="InterPro" id="IPR036397">
    <property type="entry name" value="RNaseH_sf"/>
</dbReference>
<dbReference type="InterPro" id="IPR006600">
    <property type="entry name" value="HTH_CenpB_DNA-bd_dom"/>
</dbReference>
<dbReference type="AlphaFoldDB" id="A0A8H7MHA6"/>
<evidence type="ECO:0000313" key="4">
    <source>
        <dbReference type="Proteomes" id="UP000651452"/>
    </source>
</evidence>
<accession>A0A8H7MHA6</accession>
<dbReference type="Gene3D" id="3.30.420.10">
    <property type="entry name" value="Ribonuclease H-like superfamily/Ribonuclease H"/>
    <property type="match status" value="1"/>
</dbReference>
<dbReference type="OrthoDB" id="3790270at2759"/>
<dbReference type="GO" id="GO:0003677">
    <property type="term" value="F:DNA binding"/>
    <property type="evidence" value="ECO:0007669"/>
    <property type="project" value="UniProtKB-KW"/>
</dbReference>
<sequence>MHSRRDTHPNRSNLTKSEEESLVARIRDLSLRGFAPSYAEVRSMADQLLAVRAGTCVGINWVERFISRQPQIKSQLSRPRDYRRVLCSNPAIIEPWFELVASVKAKYGILNEDTYNFDETGFQIGVGGSIKVVTAAEIRLNPIGRQPGDREWVTLIAAVSAGGWLVPPFFIFKGKNHNQAWYHNNPKDWRIAVSDNGWTTNEVGIAWLQHFIKHTTQRTVGGHRLLILDGHESHNSIRFQDICKENNIITLCMPAHASHILQPLDVGCFSPLKRAYKKEVGALANSHINHINKLAFLAAFLAVYQGVFSSDNIKAGFRATGLVPLDLGAVLSKLEIKPRTPSPPLPTTP</sequence>
<dbReference type="PROSITE" id="PS51253">
    <property type="entry name" value="HTH_CENPB"/>
    <property type="match status" value="1"/>
</dbReference>
<comment type="caution">
    <text evidence="3">The sequence shown here is derived from an EMBL/GenBank/DDBJ whole genome shotgun (WGS) entry which is preliminary data.</text>
</comment>
<dbReference type="Proteomes" id="UP000651452">
    <property type="component" value="Unassembled WGS sequence"/>
</dbReference>
<evidence type="ECO:0000313" key="3">
    <source>
        <dbReference type="EMBL" id="KAF9696324.1"/>
    </source>
</evidence>
<evidence type="ECO:0000256" key="1">
    <source>
        <dbReference type="ARBA" id="ARBA00023125"/>
    </source>
</evidence>
<organism evidence="3 4">
    <name type="scientific">Ascochyta lentis</name>
    <dbReference type="NCBI Taxonomy" id="205686"/>
    <lineage>
        <taxon>Eukaryota</taxon>
        <taxon>Fungi</taxon>
        <taxon>Dikarya</taxon>
        <taxon>Ascomycota</taxon>
        <taxon>Pezizomycotina</taxon>
        <taxon>Dothideomycetes</taxon>
        <taxon>Pleosporomycetidae</taxon>
        <taxon>Pleosporales</taxon>
        <taxon>Pleosporineae</taxon>
        <taxon>Didymellaceae</taxon>
        <taxon>Ascochyta</taxon>
    </lineage>
</organism>
<dbReference type="InterPro" id="IPR004875">
    <property type="entry name" value="DDE_SF_endonuclease_dom"/>
</dbReference>
<dbReference type="PANTHER" id="PTHR19303">
    <property type="entry name" value="TRANSPOSON"/>
    <property type="match status" value="1"/>
</dbReference>
<reference evidence="3" key="2">
    <citation type="submission" date="2020-09" db="EMBL/GenBank/DDBJ databases">
        <title>Reference genome assembly for Australian Ascochyta lentis isolate Al4.</title>
        <authorList>
            <person name="Lee R.C."/>
            <person name="Farfan-Caceres L.M."/>
            <person name="Debler J.W."/>
            <person name="Williams A.H."/>
            <person name="Henares B.M."/>
        </authorList>
    </citation>
    <scope>NUCLEOTIDE SEQUENCE</scope>
    <source>
        <strain evidence="3">Al4</strain>
    </source>
</reference>
<dbReference type="EMBL" id="RZGK01000009">
    <property type="protein sequence ID" value="KAF9696324.1"/>
    <property type="molecule type" value="Genomic_DNA"/>
</dbReference>
<evidence type="ECO:0000259" key="2">
    <source>
        <dbReference type="PROSITE" id="PS51253"/>
    </source>
</evidence>
<keyword evidence="4" id="KW-1185">Reference proteome</keyword>
<proteinExistence type="predicted"/>
<gene>
    <name evidence="3" type="ORF">EKO04_005741</name>
</gene>